<evidence type="ECO:0000259" key="1">
    <source>
        <dbReference type="Pfam" id="PF01464"/>
    </source>
</evidence>
<sequence>MKKALCAGLLAFCSMAYGSEHNFSNVQLENLNYAYQFGEQFAKDGKYKTQEKRYDNKGLGYVMAALLWQESSAGLKTKGKSGHQAYGMFQNYLPTMKNRVAELGWKMTDAEIIRMLNKRSNSASWAYIELSYWLNRHNGDMRKAIASYNAGNNWKSGNKYASQVLDKAYYLKTNKLLHVEVE</sequence>
<feature type="domain" description="Transglycosylase SLT" evidence="1">
    <location>
        <begin position="61"/>
        <end position="156"/>
    </location>
</feature>
<accession>A0A0A0YVH4</accession>
<reference evidence="2 3" key="1">
    <citation type="journal article" date="2015" name="Genome Announc.">
        <title>Complete Genome Sequence of Citrobacter freundii Myophage Moon.</title>
        <authorList>
            <person name="Edwards G.B."/>
            <person name="Luna A.J."/>
            <person name="Hernandez A.C."/>
            <person name="Kuty Everett G.F."/>
        </authorList>
    </citation>
    <scope>NUCLEOTIDE SEQUENCE [LARGE SCALE GENOMIC DNA]</scope>
</reference>
<organism evidence="2 3">
    <name type="scientific">Citrobacter phage Moon</name>
    <dbReference type="NCBI Taxonomy" id="1540095"/>
    <lineage>
        <taxon>Viruses</taxon>
        <taxon>Duplodnaviria</taxon>
        <taxon>Heunggongvirae</taxon>
        <taxon>Uroviricota</taxon>
        <taxon>Caudoviricetes</taxon>
        <taxon>Pantevenvirales</taxon>
        <taxon>Straboviridae</taxon>
        <taxon>Tevenvirinae</taxon>
        <taxon>Moonvirus</taxon>
        <taxon>Moonvirus moon</taxon>
    </lineage>
</organism>
<name>A0A0A0YVH4_9CAUD</name>
<evidence type="ECO:0000313" key="3">
    <source>
        <dbReference type="Proteomes" id="UP000030323"/>
    </source>
</evidence>
<dbReference type="Pfam" id="PF01464">
    <property type="entry name" value="SLT"/>
    <property type="match status" value="1"/>
</dbReference>
<dbReference type="Gene3D" id="1.10.530.10">
    <property type="match status" value="1"/>
</dbReference>
<gene>
    <name evidence="2" type="ORF">CPT_Moon124</name>
</gene>
<dbReference type="KEGG" id="vg:24721723"/>
<dbReference type="EMBL" id="KM236240">
    <property type="protein sequence ID" value="AIX12095.1"/>
    <property type="molecule type" value="Genomic_DNA"/>
</dbReference>
<dbReference type="GeneID" id="24721723"/>
<dbReference type="InterPro" id="IPR008258">
    <property type="entry name" value="Transglycosylase_SLT_dom_1"/>
</dbReference>
<proteinExistence type="predicted"/>
<dbReference type="RefSeq" id="YP_009146557.1">
    <property type="nucleotide sequence ID" value="NC_027331.1"/>
</dbReference>
<protein>
    <submittedName>
        <fullName evidence="2">Endoribonuclease</fullName>
    </submittedName>
</protein>
<dbReference type="Proteomes" id="UP000030323">
    <property type="component" value="Segment"/>
</dbReference>
<dbReference type="InterPro" id="IPR023346">
    <property type="entry name" value="Lysozyme-like_dom_sf"/>
</dbReference>
<dbReference type="SUPFAM" id="SSF53955">
    <property type="entry name" value="Lysozyme-like"/>
    <property type="match status" value="1"/>
</dbReference>
<keyword evidence="3" id="KW-1185">Reference proteome</keyword>
<evidence type="ECO:0000313" key="2">
    <source>
        <dbReference type="EMBL" id="AIX12095.1"/>
    </source>
</evidence>